<sequence>MLKRPLLSVPVSALTTAVAVASFALSVQAVANESLTLYTSQPNSDAQQTVDAFQAAYPDIEVEWVRDGTTQLMTRLRSELSAGVSNPDVLLIADSMTMESLKQEGHLQPYLSDERHGYDAELYDPEGYYYGTKLITTGIVYNTGAEHQPQSWQDLLGPDYEGMVTMPSPLYSGAALIHMAAISAHPELGADYYDALQANRTEAQGGNGGVFNAVAAGTKPYGIVVDFLPIREAVKGSPVKFVFPEEGVSAVTEPVAIMQGADNLDAAQKFVDFVLSQQGQELVSQQGYLPARDDVTPPEGFPERDSIALMPVDIEQTLAQEAELKQRFSDLFGG</sequence>
<dbReference type="PIRSF" id="PIRSF002825">
    <property type="entry name" value="CfbpA"/>
    <property type="match status" value="1"/>
</dbReference>
<dbReference type="Pfam" id="PF13343">
    <property type="entry name" value="SBP_bac_6"/>
    <property type="match status" value="1"/>
</dbReference>
<evidence type="ECO:0008006" key="3">
    <source>
        <dbReference type="Google" id="ProtNLM"/>
    </source>
</evidence>
<dbReference type="EMBL" id="LAZR01000013">
    <property type="protein sequence ID" value="KKO07282.1"/>
    <property type="molecule type" value="Genomic_DNA"/>
</dbReference>
<dbReference type="AlphaFoldDB" id="A0A0F9Y5V0"/>
<dbReference type="GO" id="GO:0030975">
    <property type="term" value="F:thiamine binding"/>
    <property type="evidence" value="ECO:0007669"/>
    <property type="project" value="TreeGrafter"/>
</dbReference>
<dbReference type="GO" id="GO:0030976">
    <property type="term" value="F:thiamine pyrophosphate binding"/>
    <property type="evidence" value="ECO:0007669"/>
    <property type="project" value="TreeGrafter"/>
</dbReference>
<name>A0A0F9Y5V0_9ZZZZ</name>
<organism evidence="2">
    <name type="scientific">marine sediment metagenome</name>
    <dbReference type="NCBI Taxonomy" id="412755"/>
    <lineage>
        <taxon>unclassified sequences</taxon>
        <taxon>metagenomes</taxon>
        <taxon>ecological metagenomes</taxon>
    </lineage>
</organism>
<proteinExistence type="predicted"/>
<comment type="caution">
    <text evidence="2">The sequence shown here is derived from an EMBL/GenBank/DDBJ whole genome shotgun (WGS) entry which is preliminary data.</text>
</comment>
<dbReference type="SUPFAM" id="SSF53850">
    <property type="entry name" value="Periplasmic binding protein-like II"/>
    <property type="match status" value="1"/>
</dbReference>
<dbReference type="CDD" id="cd13547">
    <property type="entry name" value="PBP2_Fbp_like_2"/>
    <property type="match status" value="1"/>
</dbReference>
<gene>
    <name evidence="2" type="ORF">LCGC14_0058500</name>
</gene>
<dbReference type="Gene3D" id="3.40.190.10">
    <property type="entry name" value="Periplasmic binding protein-like II"/>
    <property type="match status" value="2"/>
</dbReference>
<accession>A0A0F9Y5V0</accession>
<dbReference type="GO" id="GO:0015888">
    <property type="term" value="P:thiamine transport"/>
    <property type="evidence" value="ECO:0007669"/>
    <property type="project" value="TreeGrafter"/>
</dbReference>
<evidence type="ECO:0000256" key="1">
    <source>
        <dbReference type="ARBA" id="ARBA00022729"/>
    </source>
</evidence>
<keyword evidence="1" id="KW-0732">Signal</keyword>
<evidence type="ECO:0000313" key="2">
    <source>
        <dbReference type="EMBL" id="KKO07282.1"/>
    </source>
</evidence>
<dbReference type="PANTHER" id="PTHR30006:SF2">
    <property type="entry name" value="ABC TRANSPORTER SUBSTRATE-BINDING PROTEIN"/>
    <property type="match status" value="1"/>
</dbReference>
<dbReference type="GO" id="GO:0030288">
    <property type="term" value="C:outer membrane-bounded periplasmic space"/>
    <property type="evidence" value="ECO:0007669"/>
    <property type="project" value="TreeGrafter"/>
</dbReference>
<reference evidence="2" key="1">
    <citation type="journal article" date="2015" name="Nature">
        <title>Complex archaea that bridge the gap between prokaryotes and eukaryotes.</title>
        <authorList>
            <person name="Spang A."/>
            <person name="Saw J.H."/>
            <person name="Jorgensen S.L."/>
            <person name="Zaremba-Niedzwiedzka K."/>
            <person name="Martijn J."/>
            <person name="Lind A.E."/>
            <person name="van Eijk R."/>
            <person name="Schleper C."/>
            <person name="Guy L."/>
            <person name="Ettema T.J."/>
        </authorList>
    </citation>
    <scope>NUCLEOTIDE SEQUENCE</scope>
</reference>
<protein>
    <recommendedName>
        <fullName evidence="3">ABC transporter substrate-binding protein</fullName>
    </recommendedName>
</protein>
<dbReference type="PANTHER" id="PTHR30006">
    <property type="entry name" value="THIAMINE-BINDING PERIPLASMIC PROTEIN-RELATED"/>
    <property type="match status" value="1"/>
</dbReference>
<dbReference type="InterPro" id="IPR026045">
    <property type="entry name" value="Ferric-bd"/>
</dbReference>